<dbReference type="Gene3D" id="2.10.70.10">
    <property type="entry name" value="Complement Module, domain 1"/>
    <property type="match status" value="1"/>
</dbReference>
<sequence length="59" mass="7009">MAELDRDPRSIEARDKHEQALREIDSRLLLGSHGRVLILHDGRRYELRETRFGKLILTR</sequence>
<proteinExistence type="predicted"/>
<dbReference type="STRING" id="1579979.WM2015_1986"/>
<accession>A0A0K0XXJ1</accession>
<dbReference type="EMBL" id="CP012154">
    <property type="protein sequence ID" value="AKS42352.1"/>
    <property type="molecule type" value="Genomic_DNA"/>
</dbReference>
<evidence type="ECO:0000313" key="2">
    <source>
        <dbReference type="Proteomes" id="UP000066624"/>
    </source>
</evidence>
<dbReference type="InterPro" id="IPR019600">
    <property type="entry name" value="Hemin_uptake_protein_HemP"/>
</dbReference>
<dbReference type="KEGG" id="wma:WM2015_1986"/>
<dbReference type="Proteomes" id="UP000066624">
    <property type="component" value="Chromosome"/>
</dbReference>
<protein>
    <submittedName>
        <fullName evidence="1">Uncharacterized protein</fullName>
    </submittedName>
</protein>
<evidence type="ECO:0000313" key="1">
    <source>
        <dbReference type="EMBL" id="AKS42352.1"/>
    </source>
</evidence>
<dbReference type="OrthoDB" id="6121157at2"/>
<dbReference type="RefSeq" id="WP_049725921.1">
    <property type="nucleotide sequence ID" value="NZ_CP012154.1"/>
</dbReference>
<gene>
    <name evidence="1" type="ORF">WM2015_1986</name>
</gene>
<reference evidence="2" key="1">
    <citation type="submission" date="2015-07" db="EMBL/GenBank/DDBJ databases">
        <authorList>
            <person name="Kim K.M."/>
        </authorList>
    </citation>
    <scope>NUCLEOTIDE SEQUENCE [LARGE SCALE GENOMIC DNA]</scope>
    <source>
        <strain evidence="2">KCTC 42284</strain>
    </source>
</reference>
<organism evidence="1 2">
    <name type="scientific">Wenzhouxiangella marina</name>
    <dbReference type="NCBI Taxonomy" id="1579979"/>
    <lineage>
        <taxon>Bacteria</taxon>
        <taxon>Pseudomonadati</taxon>
        <taxon>Pseudomonadota</taxon>
        <taxon>Gammaproteobacteria</taxon>
        <taxon>Chromatiales</taxon>
        <taxon>Wenzhouxiangellaceae</taxon>
        <taxon>Wenzhouxiangella</taxon>
    </lineage>
</organism>
<dbReference type="AlphaFoldDB" id="A0A0K0XXJ1"/>
<name>A0A0K0XXJ1_9GAMM</name>
<keyword evidence="2" id="KW-1185">Reference proteome</keyword>
<dbReference type="Pfam" id="PF10636">
    <property type="entry name" value="hemP"/>
    <property type="match status" value="1"/>
</dbReference>